<accession>A0A5C6NTF0</accession>
<organism evidence="1 2">
    <name type="scientific">Takifugu flavidus</name>
    <name type="common">sansaifugu</name>
    <dbReference type="NCBI Taxonomy" id="433684"/>
    <lineage>
        <taxon>Eukaryota</taxon>
        <taxon>Metazoa</taxon>
        <taxon>Chordata</taxon>
        <taxon>Craniata</taxon>
        <taxon>Vertebrata</taxon>
        <taxon>Euteleostomi</taxon>
        <taxon>Actinopterygii</taxon>
        <taxon>Neopterygii</taxon>
        <taxon>Teleostei</taxon>
        <taxon>Neoteleostei</taxon>
        <taxon>Acanthomorphata</taxon>
        <taxon>Eupercaria</taxon>
        <taxon>Tetraodontiformes</taxon>
        <taxon>Tetradontoidea</taxon>
        <taxon>Tetraodontidae</taxon>
        <taxon>Takifugu</taxon>
    </lineage>
</organism>
<gene>
    <name evidence="1" type="ORF">D4764_18G0007350</name>
</gene>
<dbReference type="EMBL" id="RHFK02000010">
    <property type="protein sequence ID" value="TWW69929.1"/>
    <property type="molecule type" value="Genomic_DNA"/>
</dbReference>
<name>A0A5C6NTF0_9TELE</name>
<keyword evidence="2" id="KW-1185">Reference proteome</keyword>
<comment type="caution">
    <text evidence="1">The sequence shown here is derived from an EMBL/GenBank/DDBJ whole genome shotgun (WGS) entry which is preliminary data.</text>
</comment>
<evidence type="ECO:0000313" key="2">
    <source>
        <dbReference type="Proteomes" id="UP000324091"/>
    </source>
</evidence>
<dbReference type="Proteomes" id="UP000324091">
    <property type="component" value="Chromosome 18"/>
</dbReference>
<proteinExistence type="predicted"/>
<protein>
    <submittedName>
        <fullName evidence="1">Uncharacterized protein</fullName>
    </submittedName>
</protein>
<sequence length="147" mass="16247">MRGLQQQRATPAAPPAAIDGNVKLTKLDKSLSSLDFSCGIQMVGSEFGLNNMTAWVHPALDQRFRRRVVVKWCVSPADPSSDGECSTSQSCFLEHDASGHHSHQILIQSSTFGMESIDVPRSHRVDMDRTARSIPNTLVNVEELRPF</sequence>
<reference evidence="1 2" key="1">
    <citation type="submission" date="2019-04" db="EMBL/GenBank/DDBJ databases">
        <title>Chromosome genome assembly for Takifugu flavidus.</title>
        <authorList>
            <person name="Xiao S."/>
        </authorList>
    </citation>
    <scope>NUCLEOTIDE SEQUENCE [LARGE SCALE GENOMIC DNA]</scope>
    <source>
        <strain evidence="1">HTHZ2018</strain>
        <tissue evidence="1">Muscle</tissue>
    </source>
</reference>
<evidence type="ECO:0000313" key="1">
    <source>
        <dbReference type="EMBL" id="TWW69929.1"/>
    </source>
</evidence>
<dbReference type="AlphaFoldDB" id="A0A5C6NTF0"/>